<dbReference type="Proteomes" id="UP000070444">
    <property type="component" value="Unassembled WGS sequence"/>
</dbReference>
<keyword evidence="3" id="KW-1185">Reference proteome</keyword>
<dbReference type="AlphaFoldDB" id="A0A137PEZ7"/>
<reference evidence="2 3" key="1">
    <citation type="journal article" date="2015" name="Genome Biol. Evol.">
        <title>Phylogenomic analyses indicate that early fungi evolved digesting cell walls of algal ancestors of land plants.</title>
        <authorList>
            <person name="Chang Y."/>
            <person name="Wang S."/>
            <person name="Sekimoto S."/>
            <person name="Aerts A.L."/>
            <person name="Choi C."/>
            <person name="Clum A."/>
            <person name="LaButti K.M."/>
            <person name="Lindquist E.A."/>
            <person name="Yee Ngan C."/>
            <person name="Ohm R.A."/>
            <person name="Salamov A.A."/>
            <person name="Grigoriev I.V."/>
            <person name="Spatafora J.W."/>
            <person name="Berbee M.L."/>
        </authorList>
    </citation>
    <scope>NUCLEOTIDE SEQUENCE [LARGE SCALE GENOMIC DNA]</scope>
    <source>
        <strain evidence="2 3">NRRL 28638</strain>
    </source>
</reference>
<name>A0A137PEZ7_CONC2</name>
<proteinExistence type="predicted"/>
<sequence>EEYGIENTIQSINEFTDNNDEKTTQIEEPNLTQSLNPAQPPSIIQQLSAQEQPTQVEEVPVRPQTPEPAKPKSKIDLLIDSIINDGPEVPKQEPKKIFRRRVQKPQKAKPSTNNEKDEDQKPEEDQAPSSSFSFNFNF</sequence>
<evidence type="ECO:0000256" key="1">
    <source>
        <dbReference type="SAM" id="MobiDB-lite"/>
    </source>
</evidence>
<feature type="compositionally biased region" description="Polar residues" evidence="1">
    <location>
        <begin position="7"/>
        <end position="16"/>
    </location>
</feature>
<protein>
    <submittedName>
        <fullName evidence="2">Uncharacterized protein</fullName>
    </submittedName>
</protein>
<feature type="compositionally biased region" description="Low complexity" evidence="1">
    <location>
        <begin position="129"/>
        <end position="138"/>
    </location>
</feature>
<evidence type="ECO:0000313" key="2">
    <source>
        <dbReference type="EMBL" id="KXN73576.1"/>
    </source>
</evidence>
<feature type="compositionally biased region" description="Basic residues" evidence="1">
    <location>
        <begin position="97"/>
        <end position="107"/>
    </location>
</feature>
<feature type="non-terminal residue" evidence="2">
    <location>
        <position position="1"/>
    </location>
</feature>
<organism evidence="2 3">
    <name type="scientific">Conidiobolus coronatus (strain ATCC 28846 / CBS 209.66 / NRRL 28638)</name>
    <name type="common">Delacroixia coronata</name>
    <dbReference type="NCBI Taxonomy" id="796925"/>
    <lineage>
        <taxon>Eukaryota</taxon>
        <taxon>Fungi</taxon>
        <taxon>Fungi incertae sedis</taxon>
        <taxon>Zoopagomycota</taxon>
        <taxon>Entomophthoromycotina</taxon>
        <taxon>Entomophthoromycetes</taxon>
        <taxon>Entomophthorales</taxon>
        <taxon>Ancylistaceae</taxon>
        <taxon>Conidiobolus</taxon>
    </lineage>
</organism>
<evidence type="ECO:0000313" key="3">
    <source>
        <dbReference type="Proteomes" id="UP000070444"/>
    </source>
</evidence>
<accession>A0A137PEZ7</accession>
<feature type="compositionally biased region" description="Polar residues" evidence="1">
    <location>
        <begin position="26"/>
        <end position="55"/>
    </location>
</feature>
<feature type="region of interest" description="Disordered" evidence="1">
    <location>
        <begin position="1"/>
        <end position="138"/>
    </location>
</feature>
<dbReference type="EMBL" id="KQ964434">
    <property type="protein sequence ID" value="KXN73576.1"/>
    <property type="molecule type" value="Genomic_DNA"/>
</dbReference>
<gene>
    <name evidence="2" type="ORF">CONCODRAFT_106571</name>
</gene>